<dbReference type="Proteomes" id="UP001597419">
    <property type="component" value="Unassembled WGS sequence"/>
</dbReference>
<dbReference type="Pfam" id="PF03466">
    <property type="entry name" value="LysR_substrate"/>
    <property type="match status" value="1"/>
</dbReference>
<dbReference type="InterPro" id="IPR000847">
    <property type="entry name" value="LysR_HTH_N"/>
</dbReference>
<feature type="domain" description="HTH lysR-type" evidence="5">
    <location>
        <begin position="2"/>
        <end position="59"/>
    </location>
</feature>
<evidence type="ECO:0000313" key="6">
    <source>
        <dbReference type="EMBL" id="MFD2459745.1"/>
    </source>
</evidence>
<keyword evidence="3" id="KW-0238">DNA-binding</keyword>
<evidence type="ECO:0000256" key="4">
    <source>
        <dbReference type="ARBA" id="ARBA00023163"/>
    </source>
</evidence>
<dbReference type="PRINTS" id="PR00039">
    <property type="entry name" value="HTHLYSR"/>
</dbReference>
<evidence type="ECO:0000256" key="3">
    <source>
        <dbReference type="ARBA" id="ARBA00023125"/>
    </source>
</evidence>
<dbReference type="Gene3D" id="1.10.10.10">
    <property type="entry name" value="Winged helix-like DNA-binding domain superfamily/Winged helix DNA-binding domain"/>
    <property type="match status" value="1"/>
</dbReference>
<dbReference type="CDD" id="cd05466">
    <property type="entry name" value="PBP2_LTTR_substrate"/>
    <property type="match status" value="1"/>
</dbReference>
<dbReference type="SUPFAM" id="SSF53850">
    <property type="entry name" value="Periplasmic binding protein-like II"/>
    <property type="match status" value="1"/>
</dbReference>
<dbReference type="PANTHER" id="PTHR30346">
    <property type="entry name" value="TRANSCRIPTIONAL DUAL REGULATOR HCAR-RELATED"/>
    <property type="match status" value="1"/>
</dbReference>
<comment type="caution">
    <text evidence="6">The sequence shown here is derived from an EMBL/GenBank/DDBJ whole genome shotgun (WGS) entry which is preliminary data.</text>
</comment>
<dbReference type="PANTHER" id="PTHR30346:SF0">
    <property type="entry name" value="HCA OPERON TRANSCRIPTIONAL ACTIVATOR HCAR"/>
    <property type="match status" value="1"/>
</dbReference>
<evidence type="ECO:0000313" key="7">
    <source>
        <dbReference type="Proteomes" id="UP001597419"/>
    </source>
</evidence>
<keyword evidence="2" id="KW-0805">Transcription regulation</keyword>
<dbReference type="Gene3D" id="3.40.190.290">
    <property type="match status" value="1"/>
</dbReference>
<accession>A0ABW5GF27</accession>
<sequence length="308" mass="33980">MVELRHLRYFLAVAEESGFTRAAALLHVSQPTLSQQIRALERELGCALFERLPGGTRLTPAGSALLEPARKAITIVADGVGAVRGIAQRATGELRVGMIYGAAGAMTQPILTTFTEAFPHIRLHFRAELPVARAYTALLRNEVDVAFTRLPLHPERHAWTVLYRERRVVVVHERHWLADAGHATLTDVLPLPILSANPARTPPEVGDHWLLNEFRNGVAPRQYVTEAWSVPEMAQTLAHNPDVVAMCSEVARRRPPVPDAPLRCLDLPQAGPSVVVLAHREGDRRPHVEAFCQVAATFARNGLVNPKR</sequence>
<reference evidence="7" key="1">
    <citation type="journal article" date="2019" name="Int. J. Syst. Evol. Microbiol.">
        <title>The Global Catalogue of Microorganisms (GCM) 10K type strain sequencing project: providing services to taxonomists for standard genome sequencing and annotation.</title>
        <authorList>
            <consortium name="The Broad Institute Genomics Platform"/>
            <consortium name="The Broad Institute Genome Sequencing Center for Infectious Disease"/>
            <person name="Wu L."/>
            <person name="Ma J."/>
        </authorList>
    </citation>
    <scope>NUCLEOTIDE SEQUENCE [LARGE SCALE GENOMIC DNA]</scope>
    <source>
        <strain evidence="7">CGMCC 4.7643</strain>
    </source>
</reference>
<organism evidence="6 7">
    <name type="scientific">Amycolatopsis samaneae</name>
    <dbReference type="NCBI Taxonomy" id="664691"/>
    <lineage>
        <taxon>Bacteria</taxon>
        <taxon>Bacillati</taxon>
        <taxon>Actinomycetota</taxon>
        <taxon>Actinomycetes</taxon>
        <taxon>Pseudonocardiales</taxon>
        <taxon>Pseudonocardiaceae</taxon>
        <taxon>Amycolatopsis</taxon>
    </lineage>
</organism>
<dbReference type="SUPFAM" id="SSF46785">
    <property type="entry name" value="Winged helix' DNA-binding domain"/>
    <property type="match status" value="1"/>
</dbReference>
<dbReference type="InterPro" id="IPR005119">
    <property type="entry name" value="LysR_subst-bd"/>
</dbReference>
<name>A0ABW5GF27_9PSEU</name>
<keyword evidence="7" id="KW-1185">Reference proteome</keyword>
<protein>
    <submittedName>
        <fullName evidence="6">LysR family transcriptional regulator</fullName>
    </submittedName>
</protein>
<dbReference type="InterPro" id="IPR036390">
    <property type="entry name" value="WH_DNA-bd_sf"/>
</dbReference>
<dbReference type="RefSeq" id="WP_345403250.1">
    <property type="nucleotide sequence ID" value="NZ_BAABHG010000014.1"/>
</dbReference>
<gene>
    <name evidence="6" type="ORF">ACFSYJ_14110</name>
</gene>
<dbReference type="EMBL" id="JBHUKU010000007">
    <property type="protein sequence ID" value="MFD2459745.1"/>
    <property type="molecule type" value="Genomic_DNA"/>
</dbReference>
<proteinExistence type="inferred from homology"/>
<evidence type="ECO:0000256" key="1">
    <source>
        <dbReference type="ARBA" id="ARBA00009437"/>
    </source>
</evidence>
<keyword evidence="4" id="KW-0804">Transcription</keyword>
<evidence type="ECO:0000259" key="5">
    <source>
        <dbReference type="PROSITE" id="PS50931"/>
    </source>
</evidence>
<dbReference type="PROSITE" id="PS50931">
    <property type="entry name" value="HTH_LYSR"/>
    <property type="match status" value="1"/>
</dbReference>
<comment type="similarity">
    <text evidence="1">Belongs to the LysR transcriptional regulatory family.</text>
</comment>
<evidence type="ECO:0000256" key="2">
    <source>
        <dbReference type="ARBA" id="ARBA00023015"/>
    </source>
</evidence>
<dbReference type="InterPro" id="IPR036388">
    <property type="entry name" value="WH-like_DNA-bd_sf"/>
</dbReference>
<dbReference type="Pfam" id="PF00126">
    <property type="entry name" value="HTH_1"/>
    <property type="match status" value="1"/>
</dbReference>